<proteinExistence type="predicted"/>
<dbReference type="RefSeq" id="WP_379930002.1">
    <property type="nucleotide sequence ID" value="NZ_JBHUMM010000038.1"/>
</dbReference>
<dbReference type="NCBIfam" id="NF040801">
    <property type="entry name" value="spore_GerD"/>
    <property type="match status" value="1"/>
</dbReference>
<keyword evidence="4" id="KW-1185">Reference proteome</keyword>
<keyword evidence="3" id="KW-0449">Lipoprotein</keyword>
<dbReference type="InterPro" id="IPR041262">
    <property type="entry name" value="GerD_central"/>
</dbReference>
<evidence type="ECO:0000313" key="4">
    <source>
        <dbReference type="Proteomes" id="UP001597497"/>
    </source>
</evidence>
<dbReference type="EMBL" id="JBHUMM010000038">
    <property type="protein sequence ID" value="MFD2672434.1"/>
    <property type="molecule type" value="Genomic_DNA"/>
</dbReference>
<dbReference type="PROSITE" id="PS51257">
    <property type="entry name" value="PROKAR_LIPOPROTEIN"/>
    <property type="match status" value="1"/>
</dbReference>
<evidence type="ECO:0000259" key="2">
    <source>
        <dbReference type="Pfam" id="PF17898"/>
    </source>
</evidence>
<feature type="compositionally biased region" description="Basic and acidic residues" evidence="1">
    <location>
        <begin position="186"/>
        <end position="203"/>
    </location>
</feature>
<evidence type="ECO:0000313" key="3">
    <source>
        <dbReference type="EMBL" id="MFD2672434.1"/>
    </source>
</evidence>
<feature type="domain" description="Spore germination GerD central core" evidence="2">
    <location>
        <begin position="78"/>
        <end position="186"/>
    </location>
</feature>
<protein>
    <submittedName>
        <fullName evidence="3">Spore germination lipoprotein GerD</fullName>
    </submittedName>
</protein>
<comment type="caution">
    <text evidence="3">The sequence shown here is derived from an EMBL/GenBank/DDBJ whole genome shotgun (WGS) entry which is preliminary data.</text>
</comment>
<dbReference type="Proteomes" id="UP001597497">
    <property type="component" value="Unassembled WGS sequence"/>
</dbReference>
<sequence>MKTGRIRTGVLVMILMILVSGCGSDQGSSGMMSYKEMKSMVIDILKTEDGQKALEEVSKKQDEEKMKSKAMQMLSSGESEQIQLAVKNVLTDPEFPKTLEGMMTDPKFAGEFAKAVQKENKQLHKDLMKDPEYQGLLLQIMKDPEYEKMLMDLMKSKQYRQQAMTIMQDALKSPLFRTELMEMMKTVLEEESKPKDEKKKEGQESEGSEGGEKSE</sequence>
<reference evidence="4" key="1">
    <citation type="journal article" date="2019" name="Int. J. Syst. Evol. Microbiol.">
        <title>The Global Catalogue of Microorganisms (GCM) 10K type strain sequencing project: providing services to taxonomists for standard genome sequencing and annotation.</title>
        <authorList>
            <consortium name="The Broad Institute Genomics Platform"/>
            <consortium name="The Broad Institute Genome Sequencing Center for Infectious Disease"/>
            <person name="Wu L."/>
            <person name="Ma J."/>
        </authorList>
    </citation>
    <scope>NUCLEOTIDE SEQUENCE [LARGE SCALE GENOMIC DNA]</scope>
    <source>
        <strain evidence="4">KCTC 33676</strain>
    </source>
</reference>
<dbReference type="Pfam" id="PF17898">
    <property type="entry name" value="GerD"/>
    <property type="match status" value="1"/>
</dbReference>
<name>A0ABW5RDE9_9BACL</name>
<organism evidence="3 4">
    <name type="scientific">Marinicrinis sediminis</name>
    <dbReference type="NCBI Taxonomy" id="1652465"/>
    <lineage>
        <taxon>Bacteria</taxon>
        <taxon>Bacillati</taxon>
        <taxon>Bacillota</taxon>
        <taxon>Bacilli</taxon>
        <taxon>Bacillales</taxon>
        <taxon>Paenibacillaceae</taxon>
    </lineage>
</organism>
<gene>
    <name evidence="3" type="primary">gerD</name>
    <name evidence="3" type="ORF">ACFSUC_12750</name>
</gene>
<accession>A0ABW5RDE9</accession>
<feature type="region of interest" description="Disordered" evidence="1">
    <location>
        <begin position="186"/>
        <end position="215"/>
    </location>
</feature>
<evidence type="ECO:0000256" key="1">
    <source>
        <dbReference type="SAM" id="MobiDB-lite"/>
    </source>
</evidence>